<dbReference type="SUPFAM" id="SSF57997">
    <property type="entry name" value="Tropomyosin"/>
    <property type="match status" value="1"/>
</dbReference>
<feature type="region of interest" description="Disordered" evidence="2">
    <location>
        <begin position="1"/>
        <end position="28"/>
    </location>
</feature>
<sequence length="562" mass="61885">MATLQGDNSASKECEGSSEANSTTDNTDNAILQAINGLKTEFSSKLDGLLSAVNSVKSELTSCQKRISETEERKSNAEDDVVSLQRRAESLEEQVAKLTSKLDSSENRSRISNLRLQSNPCPPETVNPACTSTPVELECIHSEENLSAEPEKEQEMAHEVGYLPEGEDSYVEDSYVEDLPVENDSYVENSCVEDLPVENDSYVEDLPVENAVPSPAQSDPSSKELQGHRRQCRRPKLGLRPSVVLTLGPSPPSSGCQTVTGYLVPGPRDARQSERNLPGQPALHHPGASQSPQHRDHQQPRYEGVFGVGEKARRATSSTMCTTAPPTRHTQRGRRRRQREREEKTEQERPDGEHLLEAAVDEEGAEQAQAVVPQVFERQLEDVSPADAAEVDLFGGAGPLDLTMIMERKAKPMRTLSTWMSSMERGSLLSTVVLKPGITPLMFAPVAVEDEAHRELSEDKTQLYGGVQQTYDGRDVDAHQHLVIDVLQAKVAVLHFAQFVYAAIGRRYKLISIPDQHLSISCLHLVTKAGTSLFAPYCCLPHNFLVLDGELCQFASQLLVEV</sequence>
<evidence type="ECO:0000313" key="4">
    <source>
        <dbReference type="Proteomes" id="UP000518266"/>
    </source>
</evidence>
<feature type="coiled-coil region" evidence="1">
    <location>
        <begin position="53"/>
        <end position="108"/>
    </location>
</feature>
<feature type="compositionally biased region" description="Basic residues" evidence="2">
    <location>
        <begin position="228"/>
        <end position="237"/>
    </location>
</feature>
<dbReference type="Proteomes" id="UP000518266">
    <property type="component" value="Unassembled WGS sequence"/>
</dbReference>
<reference evidence="3 4" key="1">
    <citation type="submission" date="2020-03" db="EMBL/GenBank/DDBJ databases">
        <title>Dissostichus mawsoni Genome sequencing and assembly.</title>
        <authorList>
            <person name="Park H."/>
        </authorList>
    </citation>
    <scope>NUCLEOTIDE SEQUENCE [LARGE SCALE GENOMIC DNA]</scope>
    <source>
        <strain evidence="3">DM0001</strain>
        <tissue evidence="3">Muscle</tissue>
    </source>
</reference>
<feature type="compositionally biased region" description="Polar residues" evidence="2">
    <location>
        <begin position="315"/>
        <end position="325"/>
    </location>
</feature>
<name>A0A7J5YR94_DISMA</name>
<feature type="region of interest" description="Disordered" evidence="2">
    <location>
        <begin position="210"/>
        <end position="354"/>
    </location>
</feature>
<feature type="compositionally biased region" description="Basic residues" evidence="2">
    <location>
        <begin position="329"/>
        <end position="338"/>
    </location>
</feature>
<dbReference type="Gene3D" id="1.20.5.340">
    <property type="match status" value="1"/>
</dbReference>
<proteinExistence type="predicted"/>
<dbReference type="OrthoDB" id="8988067at2759"/>
<organism evidence="3 4">
    <name type="scientific">Dissostichus mawsoni</name>
    <name type="common">Antarctic cod</name>
    <dbReference type="NCBI Taxonomy" id="36200"/>
    <lineage>
        <taxon>Eukaryota</taxon>
        <taxon>Metazoa</taxon>
        <taxon>Chordata</taxon>
        <taxon>Craniata</taxon>
        <taxon>Vertebrata</taxon>
        <taxon>Euteleostomi</taxon>
        <taxon>Actinopterygii</taxon>
        <taxon>Neopterygii</taxon>
        <taxon>Teleostei</taxon>
        <taxon>Neoteleostei</taxon>
        <taxon>Acanthomorphata</taxon>
        <taxon>Eupercaria</taxon>
        <taxon>Perciformes</taxon>
        <taxon>Notothenioidei</taxon>
        <taxon>Nototheniidae</taxon>
        <taxon>Dissostichus</taxon>
    </lineage>
</organism>
<evidence type="ECO:0000256" key="2">
    <source>
        <dbReference type="SAM" id="MobiDB-lite"/>
    </source>
</evidence>
<gene>
    <name evidence="3" type="ORF">F7725_005320</name>
</gene>
<feature type="compositionally biased region" description="Polar residues" evidence="2">
    <location>
        <begin position="18"/>
        <end position="28"/>
    </location>
</feature>
<evidence type="ECO:0000256" key="1">
    <source>
        <dbReference type="SAM" id="Coils"/>
    </source>
</evidence>
<dbReference type="EMBL" id="JAAKFY010000009">
    <property type="protein sequence ID" value="KAF3851965.1"/>
    <property type="molecule type" value="Genomic_DNA"/>
</dbReference>
<feature type="compositionally biased region" description="Basic and acidic residues" evidence="2">
    <location>
        <begin position="339"/>
        <end position="354"/>
    </location>
</feature>
<keyword evidence="1" id="KW-0175">Coiled coil</keyword>
<dbReference type="AlphaFoldDB" id="A0A7J5YR94"/>
<comment type="caution">
    <text evidence="3">The sequence shown here is derived from an EMBL/GenBank/DDBJ whole genome shotgun (WGS) entry which is preliminary data.</text>
</comment>
<keyword evidence="4" id="KW-1185">Reference proteome</keyword>
<accession>A0A7J5YR94</accession>
<protein>
    <submittedName>
        <fullName evidence="3">Uncharacterized protein</fullName>
    </submittedName>
</protein>
<evidence type="ECO:0000313" key="3">
    <source>
        <dbReference type="EMBL" id="KAF3851965.1"/>
    </source>
</evidence>